<protein>
    <submittedName>
        <fullName evidence="3">Uncharacterized protein</fullName>
    </submittedName>
</protein>
<accession>A0AAV4I4I2</accession>
<feature type="region of interest" description="Disordered" evidence="1">
    <location>
        <begin position="1"/>
        <end position="36"/>
    </location>
</feature>
<evidence type="ECO:0000313" key="4">
    <source>
        <dbReference type="Proteomes" id="UP000762676"/>
    </source>
</evidence>
<reference evidence="3 4" key="1">
    <citation type="journal article" date="2021" name="Elife">
        <title>Chloroplast acquisition without the gene transfer in kleptoplastic sea slugs, Plakobranchus ocellatus.</title>
        <authorList>
            <person name="Maeda T."/>
            <person name="Takahashi S."/>
            <person name="Yoshida T."/>
            <person name="Shimamura S."/>
            <person name="Takaki Y."/>
            <person name="Nagai Y."/>
            <person name="Toyoda A."/>
            <person name="Suzuki Y."/>
            <person name="Arimoto A."/>
            <person name="Ishii H."/>
            <person name="Satoh N."/>
            <person name="Nishiyama T."/>
            <person name="Hasebe M."/>
            <person name="Maruyama T."/>
            <person name="Minagawa J."/>
            <person name="Obokata J."/>
            <person name="Shigenobu S."/>
        </authorList>
    </citation>
    <scope>NUCLEOTIDE SEQUENCE [LARGE SCALE GENOMIC DNA]</scope>
</reference>
<keyword evidence="2" id="KW-1133">Transmembrane helix</keyword>
<feature type="transmembrane region" description="Helical" evidence="2">
    <location>
        <begin position="69"/>
        <end position="90"/>
    </location>
</feature>
<proteinExistence type="predicted"/>
<gene>
    <name evidence="3" type="ORF">ElyMa_004656000</name>
</gene>
<dbReference type="EMBL" id="BMAT01009337">
    <property type="protein sequence ID" value="GFS04417.1"/>
    <property type="molecule type" value="Genomic_DNA"/>
</dbReference>
<comment type="caution">
    <text evidence="3">The sequence shown here is derived from an EMBL/GenBank/DDBJ whole genome shotgun (WGS) entry which is preliminary data.</text>
</comment>
<evidence type="ECO:0000256" key="2">
    <source>
        <dbReference type="SAM" id="Phobius"/>
    </source>
</evidence>
<feature type="transmembrane region" description="Helical" evidence="2">
    <location>
        <begin position="42"/>
        <end position="63"/>
    </location>
</feature>
<organism evidence="3 4">
    <name type="scientific">Elysia marginata</name>
    <dbReference type="NCBI Taxonomy" id="1093978"/>
    <lineage>
        <taxon>Eukaryota</taxon>
        <taxon>Metazoa</taxon>
        <taxon>Spiralia</taxon>
        <taxon>Lophotrochozoa</taxon>
        <taxon>Mollusca</taxon>
        <taxon>Gastropoda</taxon>
        <taxon>Heterobranchia</taxon>
        <taxon>Euthyneura</taxon>
        <taxon>Panpulmonata</taxon>
        <taxon>Sacoglossa</taxon>
        <taxon>Placobranchoidea</taxon>
        <taxon>Plakobranchidae</taxon>
        <taxon>Elysia</taxon>
    </lineage>
</organism>
<keyword evidence="2" id="KW-0812">Transmembrane</keyword>
<evidence type="ECO:0000256" key="1">
    <source>
        <dbReference type="SAM" id="MobiDB-lite"/>
    </source>
</evidence>
<keyword evidence="2" id="KW-0472">Membrane</keyword>
<dbReference type="AlphaFoldDB" id="A0AAV4I4I2"/>
<evidence type="ECO:0000313" key="3">
    <source>
        <dbReference type="EMBL" id="GFS04417.1"/>
    </source>
</evidence>
<name>A0AAV4I4I2_9GAST</name>
<sequence length="118" mass="12339">MAKGAGWGGRRRLGSSRDKKSNCPAFGHQAGRQQTPAMNDQWAVGSVGALVVVEVVVVVVVVVVAVVVVVVMVVVAVVVVVVVVVVAVVIQSSASRMQITLYSHLVHLTRNLINCSLG</sequence>
<dbReference type="Proteomes" id="UP000762676">
    <property type="component" value="Unassembled WGS sequence"/>
</dbReference>
<keyword evidence="4" id="KW-1185">Reference proteome</keyword>